<protein>
    <recommendedName>
        <fullName evidence="5">Pollen Ole e 1 allergen and extensin family protein</fullName>
    </recommendedName>
</protein>
<dbReference type="PANTHER" id="PTHR47273:SF6">
    <property type="entry name" value="POLLEN OLE E 1 ALLERGEN AND EXTENSIN FAMILY PROTEIN"/>
    <property type="match status" value="1"/>
</dbReference>
<sequence>MMSHFRGCNNLVMTMSLLFLFFSLFFFGTPVIAAGRENPLVELSSAEELTEVAGYGEEKLSTVLVSGTVLCEACLDEKARLPPRPVSGAQVAVSCHTGERKRKSKIVRGSTDEFGDFLIDLPSHLHAIPNLEKLCLLKVLQPPKNSLCRPAFTVKHKRIKLSSVGNGIRTYTAQSIHLTPKPSAPCMTKQSNEKMAFLY</sequence>
<gene>
    <name evidence="3" type="ORF">RJ639_031387</name>
    <name evidence="2" type="ORF">RJ639_041216</name>
</gene>
<dbReference type="AlphaFoldDB" id="A0AA89B4D1"/>
<dbReference type="EMBL" id="JAVXUP010000162">
    <property type="protein sequence ID" value="KAK3035964.1"/>
    <property type="molecule type" value="Genomic_DNA"/>
</dbReference>
<name>A0AA89B4D1_9ASTE</name>
<dbReference type="Proteomes" id="UP001188597">
    <property type="component" value="Unassembled WGS sequence"/>
</dbReference>
<evidence type="ECO:0008006" key="5">
    <source>
        <dbReference type="Google" id="ProtNLM"/>
    </source>
</evidence>
<dbReference type="Pfam" id="PF01190">
    <property type="entry name" value="Pollen_Ole_e_1"/>
    <property type="match status" value="1"/>
</dbReference>
<feature type="signal peptide" evidence="1">
    <location>
        <begin position="1"/>
        <end position="33"/>
    </location>
</feature>
<reference evidence="2" key="1">
    <citation type="submission" date="2022-12" db="EMBL/GenBank/DDBJ databases">
        <title>Draft genome assemblies for two species of Escallonia (Escalloniales).</title>
        <authorList>
            <person name="Chanderbali A."/>
            <person name="Dervinis C."/>
            <person name="Anghel I."/>
            <person name="Soltis D."/>
            <person name="Soltis P."/>
            <person name="Zapata F."/>
        </authorList>
    </citation>
    <scope>NUCLEOTIDE SEQUENCE</scope>
    <source>
        <strain evidence="2">UCBG64.0493</strain>
        <tissue evidence="2">Leaf</tissue>
    </source>
</reference>
<evidence type="ECO:0000256" key="1">
    <source>
        <dbReference type="SAM" id="SignalP"/>
    </source>
</evidence>
<evidence type="ECO:0000313" key="3">
    <source>
        <dbReference type="EMBL" id="KAK3035964.1"/>
    </source>
</evidence>
<evidence type="ECO:0000313" key="4">
    <source>
        <dbReference type="Proteomes" id="UP001188597"/>
    </source>
</evidence>
<proteinExistence type="predicted"/>
<feature type="chain" id="PRO_5041851875" description="Pollen Ole e 1 allergen and extensin family protein" evidence="1">
    <location>
        <begin position="34"/>
        <end position="199"/>
    </location>
</feature>
<accession>A0AA89B4D1</accession>
<organism evidence="2 4">
    <name type="scientific">Escallonia herrerae</name>
    <dbReference type="NCBI Taxonomy" id="1293975"/>
    <lineage>
        <taxon>Eukaryota</taxon>
        <taxon>Viridiplantae</taxon>
        <taxon>Streptophyta</taxon>
        <taxon>Embryophyta</taxon>
        <taxon>Tracheophyta</taxon>
        <taxon>Spermatophyta</taxon>
        <taxon>Magnoliopsida</taxon>
        <taxon>eudicotyledons</taxon>
        <taxon>Gunneridae</taxon>
        <taxon>Pentapetalae</taxon>
        <taxon>asterids</taxon>
        <taxon>campanulids</taxon>
        <taxon>Escalloniales</taxon>
        <taxon>Escalloniaceae</taxon>
        <taxon>Escallonia</taxon>
    </lineage>
</organism>
<dbReference type="PANTHER" id="PTHR47273">
    <property type="entry name" value="EXPRESSED PROTEIN"/>
    <property type="match status" value="1"/>
</dbReference>
<keyword evidence="1" id="KW-0732">Signal</keyword>
<dbReference type="EMBL" id="JAVXUP010000468">
    <property type="protein sequence ID" value="KAK3027270.1"/>
    <property type="molecule type" value="Genomic_DNA"/>
</dbReference>
<comment type="caution">
    <text evidence="2">The sequence shown here is derived from an EMBL/GenBank/DDBJ whole genome shotgun (WGS) entry which is preliminary data.</text>
</comment>
<keyword evidence="4" id="KW-1185">Reference proteome</keyword>
<evidence type="ECO:0000313" key="2">
    <source>
        <dbReference type="EMBL" id="KAK3027270.1"/>
    </source>
</evidence>